<name>A0A2A9NS27_9AGAR</name>
<dbReference type="AlphaFoldDB" id="A0A2A9NS27"/>
<evidence type="ECO:0000256" key="4">
    <source>
        <dbReference type="ARBA" id="ARBA00023136"/>
    </source>
</evidence>
<evidence type="ECO:0000256" key="6">
    <source>
        <dbReference type="SAM" id="Phobius"/>
    </source>
</evidence>
<evidence type="ECO:0000256" key="1">
    <source>
        <dbReference type="ARBA" id="ARBA00004141"/>
    </source>
</evidence>
<dbReference type="InterPro" id="IPR004853">
    <property type="entry name" value="Sugar_P_trans_dom"/>
</dbReference>
<gene>
    <name evidence="8" type="ORF">AMATHDRAFT_59576</name>
</gene>
<reference evidence="8 9" key="1">
    <citation type="submission" date="2014-02" db="EMBL/GenBank/DDBJ databases">
        <title>Transposable element dynamics among asymbiotic and ectomycorrhizal Amanita fungi.</title>
        <authorList>
            <consortium name="DOE Joint Genome Institute"/>
            <person name="Hess J."/>
            <person name="Skrede I."/>
            <person name="Wolfe B."/>
            <person name="LaButti K."/>
            <person name="Ohm R.A."/>
            <person name="Grigoriev I.V."/>
            <person name="Pringle A."/>
        </authorList>
    </citation>
    <scope>NUCLEOTIDE SEQUENCE [LARGE SCALE GENOMIC DNA]</scope>
    <source>
        <strain evidence="8 9">SKay4041</strain>
    </source>
</reference>
<feature type="transmembrane region" description="Helical" evidence="6">
    <location>
        <begin position="411"/>
        <end position="430"/>
    </location>
</feature>
<feature type="transmembrane region" description="Helical" evidence="6">
    <location>
        <begin position="174"/>
        <end position="193"/>
    </location>
</feature>
<feature type="domain" description="Sugar phosphate transporter" evidence="7">
    <location>
        <begin position="109"/>
        <end position="276"/>
    </location>
</feature>
<feature type="transmembrane region" description="Helical" evidence="6">
    <location>
        <begin position="95"/>
        <end position="115"/>
    </location>
</feature>
<comment type="subcellular location">
    <subcellularLocation>
        <location evidence="1">Membrane</location>
        <topology evidence="1">Multi-pass membrane protein</topology>
    </subcellularLocation>
</comment>
<dbReference type="Pfam" id="PF03151">
    <property type="entry name" value="TPT"/>
    <property type="match status" value="2"/>
</dbReference>
<organism evidence="8 9">
    <name type="scientific">Amanita thiersii Skay4041</name>
    <dbReference type="NCBI Taxonomy" id="703135"/>
    <lineage>
        <taxon>Eukaryota</taxon>
        <taxon>Fungi</taxon>
        <taxon>Dikarya</taxon>
        <taxon>Basidiomycota</taxon>
        <taxon>Agaricomycotina</taxon>
        <taxon>Agaricomycetes</taxon>
        <taxon>Agaricomycetidae</taxon>
        <taxon>Agaricales</taxon>
        <taxon>Pluteineae</taxon>
        <taxon>Amanitaceae</taxon>
        <taxon>Amanita</taxon>
    </lineage>
</organism>
<feature type="transmembrane region" description="Helical" evidence="6">
    <location>
        <begin position="359"/>
        <end position="377"/>
    </location>
</feature>
<feature type="transmembrane region" description="Helical" evidence="6">
    <location>
        <begin position="384"/>
        <end position="405"/>
    </location>
</feature>
<protein>
    <recommendedName>
        <fullName evidence="7">Sugar phosphate transporter domain-containing protein</fullName>
    </recommendedName>
</protein>
<feature type="transmembrane region" description="Helical" evidence="6">
    <location>
        <begin position="135"/>
        <end position="153"/>
    </location>
</feature>
<keyword evidence="9" id="KW-1185">Reference proteome</keyword>
<feature type="domain" description="Sugar phosphate transporter" evidence="7">
    <location>
        <begin position="358"/>
        <end position="427"/>
    </location>
</feature>
<keyword evidence="4 6" id="KW-0472">Membrane</keyword>
<dbReference type="EMBL" id="KZ301991">
    <property type="protein sequence ID" value="PFH51121.1"/>
    <property type="molecule type" value="Genomic_DNA"/>
</dbReference>
<dbReference type="GO" id="GO:0016020">
    <property type="term" value="C:membrane"/>
    <property type="evidence" value="ECO:0007669"/>
    <property type="project" value="UniProtKB-SubCell"/>
</dbReference>
<feature type="transmembrane region" description="Helical" evidence="6">
    <location>
        <begin position="256"/>
        <end position="275"/>
    </location>
</feature>
<keyword evidence="2 6" id="KW-0812">Transmembrane</keyword>
<evidence type="ECO:0000313" key="9">
    <source>
        <dbReference type="Proteomes" id="UP000242287"/>
    </source>
</evidence>
<proteinExistence type="predicted"/>
<dbReference type="PANTHER" id="PTHR11132">
    <property type="entry name" value="SOLUTE CARRIER FAMILY 35"/>
    <property type="match status" value="1"/>
</dbReference>
<feature type="transmembrane region" description="Helical" evidence="6">
    <location>
        <begin position="320"/>
        <end position="339"/>
    </location>
</feature>
<feature type="region of interest" description="Disordered" evidence="5">
    <location>
        <begin position="1"/>
        <end position="29"/>
    </location>
</feature>
<evidence type="ECO:0000256" key="2">
    <source>
        <dbReference type="ARBA" id="ARBA00022692"/>
    </source>
</evidence>
<dbReference type="InterPro" id="IPR050186">
    <property type="entry name" value="TPT_transporter"/>
</dbReference>
<dbReference type="OrthoDB" id="10261634at2759"/>
<accession>A0A2A9NS27</accession>
<dbReference type="Proteomes" id="UP000242287">
    <property type="component" value="Unassembled WGS sequence"/>
</dbReference>
<sequence length="469" mass="51993">MKSTKLYSSKLRYPGPPLNDLKRSSAPTDIRSRARRALRISSHHRICYDRHTSPVSSPASYPSPLPNDFTLPPFPSPITASGSTSKLRAHQRWSWRPLLAVLDNSPIFWLVMYFLFNLSLTLFNKSVLINFPFPYSLTALHALCTTVGSSFVLRSHNPPVSGGKYPNPWATLNWKEIFVVLAFSILFTINIAMSNISLDLVTVPFHQVVRASTPLFTILWSKFLLGSKSSRPKLISLIPVIAGVGFATYGDYYFTLWGFFLTLLGTVLAALKTVVTNILQSPSDCEDSTFVSRPLKLSTILNQFFHPRPALPRLSPLEHLHLLSPLACIQSIFLAYMTGELSKMCHFVLHHCSYLQRSLFIMNGMLAFGLNVTSFGANKRVGAVAMSVAANVKQVLTVVCAVAVFNLNMSPTNAVGIALTLCGGAWYTVVELREKKRAKFIQESGTSNAAIRMGAMNRHNNEKLNLIPA</sequence>
<keyword evidence="3 6" id="KW-1133">Transmembrane helix</keyword>
<evidence type="ECO:0000313" key="8">
    <source>
        <dbReference type="EMBL" id="PFH51121.1"/>
    </source>
</evidence>
<evidence type="ECO:0000256" key="3">
    <source>
        <dbReference type="ARBA" id="ARBA00022989"/>
    </source>
</evidence>
<evidence type="ECO:0000256" key="5">
    <source>
        <dbReference type="SAM" id="MobiDB-lite"/>
    </source>
</evidence>
<evidence type="ECO:0000259" key="7">
    <source>
        <dbReference type="Pfam" id="PF03151"/>
    </source>
</evidence>